<reference evidence="1 2" key="1">
    <citation type="journal article" date="2018" name="Front. Plant Sci.">
        <title>Red Clover (Trifolium pratense) and Zigzag Clover (T. medium) - A Picture of Genomic Similarities and Differences.</title>
        <authorList>
            <person name="Dluhosova J."/>
            <person name="Istvanek J."/>
            <person name="Nedelnik J."/>
            <person name="Repkova J."/>
        </authorList>
    </citation>
    <scope>NUCLEOTIDE SEQUENCE [LARGE SCALE GENOMIC DNA]</scope>
    <source>
        <strain evidence="2">cv. 10/8</strain>
        <tissue evidence="1">Leaf</tissue>
    </source>
</reference>
<evidence type="ECO:0000313" key="1">
    <source>
        <dbReference type="EMBL" id="MCI66740.1"/>
    </source>
</evidence>
<dbReference type="AlphaFoldDB" id="A0A392U2M7"/>
<accession>A0A392U2M7</accession>
<feature type="non-terminal residue" evidence="1">
    <location>
        <position position="52"/>
    </location>
</feature>
<protein>
    <submittedName>
        <fullName evidence="1">Uncharacterized protein</fullName>
    </submittedName>
</protein>
<comment type="caution">
    <text evidence="1">The sequence shown here is derived from an EMBL/GenBank/DDBJ whole genome shotgun (WGS) entry which is preliminary data.</text>
</comment>
<proteinExistence type="predicted"/>
<dbReference type="EMBL" id="LXQA010701319">
    <property type="protein sequence ID" value="MCI66740.1"/>
    <property type="molecule type" value="Genomic_DNA"/>
</dbReference>
<name>A0A392U2M7_9FABA</name>
<dbReference type="Proteomes" id="UP000265520">
    <property type="component" value="Unassembled WGS sequence"/>
</dbReference>
<evidence type="ECO:0000313" key="2">
    <source>
        <dbReference type="Proteomes" id="UP000265520"/>
    </source>
</evidence>
<organism evidence="1 2">
    <name type="scientific">Trifolium medium</name>
    <dbReference type="NCBI Taxonomy" id="97028"/>
    <lineage>
        <taxon>Eukaryota</taxon>
        <taxon>Viridiplantae</taxon>
        <taxon>Streptophyta</taxon>
        <taxon>Embryophyta</taxon>
        <taxon>Tracheophyta</taxon>
        <taxon>Spermatophyta</taxon>
        <taxon>Magnoliopsida</taxon>
        <taxon>eudicotyledons</taxon>
        <taxon>Gunneridae</taxon>
        <taxon>Pentapetalae</taxon>
        <taxon>rosids</taxon>
        <taxon>fabids</taxon>
        <taxon>Fabales</taxon>
        <taxon>Fabaceae</taxon>
        <taxon>Papilionoideae</taxon>
        <taxon>50 kb inversion clade</taxon>
        <taxon>NPAAA clade</taxon>
        <taxon>Hologalegina</taxon>
        <taxon>IRL clade</taxon>
        <taxon>Trifolieae</taxon>
        <taxon>Trifolium</taxon>
    </lineage>
</organism>
<keyword evidence="2" id="KW-1185">Reference proteome</keyword>
<sequence length="52" mass="5810">MLARRAILPAQRAGDRCTSLFEILLCAPRHISLRDARFPETTPTAWSRNGAT</sequence>